<dbReference type="Pfam" id="PF08125">
    <property type="entry name" value="Mannitol_dh_C"/>
    <property type="match status" value="1"/>
</dbReference>
<evidence type="ECO:0000256" key="4">
    <source>
        <dbReference type="ARBA" id="ARBA00023002"/>
    </source>
</evidence>
<dbReference type="PANTHER" id="PTHR43362">
    <property type="entry name" value="MANNITOL DEHYDROGENASE DSF1-RELATED"/>
    <property type="match status" value="1"/>
</dbReference>
<dbReference type="RefSeq" id="WP_121689493.1">
    <property type="nucleotide sequence ID" value="NZ_RCUY01000015.1"/>
</dbReference>
<name>A0A3L7AGN3_9MICO</name>
<dbReference type="EMBL" id="RCUY01000015">
    <property type="protein sequence ID" value="RLP79327.1"/>
    <property type="molecule type" value="Genomic_DNA"/>
</dbReference>
<evidence type="ECO:0000256" key="1">
    <source>
        <dbReference type="ARBA" id="ARBA00006541"/>
    </source>
</evidence>
<dbReference type="AlphaFoldDB" id="A0A3L7AGN3"/>
<accession>A0A3L7AGN3</accession>
<dbReference type="Pfam" id="PF01232">
    <property type="entry name" value="Mannitol_dh"/>
    <property type="match status" value="1"/>
</dbReference>
<comment type="similarity">
    <text evidence="1">Belongs to the mannitol dehydrogenase family.</text>
</comment>
<evidence type="ECO:0000259" key="7">
    <source>
        <dbReference type="Pfam" id="PF01232"/>
    </source>
</evidence>
<dbReference type="EC" id="1.1.1.17" evidence="2"/>
<feature type="domain" description="Mannitol dehydrogenase N-terminal" evidence="7">
    <location>
        <begin position="49"/>
        <end position="284"/>
    </location>
</feature>
<comment type="caution">
    <text evidence="9">The sequence shown here is derived from an EMBL/GenBank/DDBJ whole genome shotgun (WGS) entry which is preliminary data.</text>
</comment>
<dbReference type="GO" id="GO:0008926">
    <property type="term" value="F:mannitol-1-phosphate 5-dehydrogenase activity"/>
    <property type="evidence" value="ECO:0007669"/>
    <property type="project" value="UniProtKB-EC"/>
</dbReference>
<evidence type="ECO:0000259" key="8">
    <source>
        <dbReference type="Pfam" id="PF08125"/>
    </source>
</evidence>
<evidence type="ECO:0000256" key="3">
    <source>
        <dbReference type="ARBA" id="ARBA00016219"/>
    </source>
</evidence>
<keyword evidence="5" id="KW-0520">NAD</keyword>
<dbReference type="OrthoDB" id="271711at2"/>
<evidence type="ECO:0000256" key="5">
    <source>
        <dbReference type="ARBA" id="ARBA00023027"/>
    </source>
</evidence>
<sequence length="493" mass="53105">MTTQPIPVPIATLVHAAADAKPAETPAVTASGSAPVELPRYDRAGIRTGIVHFGLGNFHRAHQAMFLDRLLALGEGNEWGICGVGVMPGDARMRDVLAAQDSLFTLVLKSGTGELDARVIGSIHDYRFAPDDREAVLAELTAETTRIVSLTVTEGGYRLPEEGTENPLGVFDLIVTGLARRRAAGTVPFTVMSCDNLPGNGEVARGVILEAARRRDPELAAWIAENVAFPSSMVDRITPVTTDADRALVRDTFGVEDAWPVVAEPFVQWVLEDHFTAGRPALEKVGVQLVSDVAPYEKMKLRLLNASHQGMAYFGLLLGHTFAHEATTDPRIVAFLHRFLAESRPTLDPVPGIDLDDYVNTLFERFTNPAIADTLNRLATDAGSRIPTFVLPTIVDNIAAGRDVTFGAALVASWVFQLERDGHAQPAQTEIEHNLTALAAKLEAEPRAIIEYAPVFGDIATHDAFVTPYLATLEALRRDGAAATLDALNGSAE</sequence>
<dbReference type="PROSITE" id="PS00974">
    <property type="entry name" value="MANNITOL_DHGENASE"/>
    <property type="match status" value="1"/>
</dbReference>
<keyword evidence="4" id="KW-0560">Oxidoreductase</keyword>
<comment type="catalytic activity">
    <reaction evidence="6">
        <text>D-mannitol 1-phosphate + NAD(+) = beta-D-fructose 6-phosphate + NADH + H(+)</text>
        <dbReference type="Rhea" id="RHEA:19661"/>
        <dbReference type="ChEBI" id="CHEBI:15378"/>
        <dbReference type="ChEBI" id="CHEBI:57540"/>
        <dbReference type="ChEBI" id="CHEBI:57634"/>
        <dbReference type="ChEBI" id="CHEBI:57945"/>
        <dbReference type="ChEBI" id="CHEBI:61381"/>
        <dbReference type="EC" id="1.1.1.17"/>
    </reaction>
</comment>
<dbReference type="InterPro" id="IPR050988">
    <property type="entry name" value="Mannitol_DH/Oxidoreductase"/>
</dbReference>
<dbReference type="Gene3D" id="1.10.1040.10">
    <property type="entry name" value="N-(1-d-carboxylethyl)-l-norvaline Dehydrogenase, domain 2"/>
    <property type="match status" value="1"/>
</dbReference>
<dbReference type="InterPro" id="IPR023027">
    <property type="entry name" value="Mannitol_DH_CS"/>
</dbReference>
<dbReference type="SUPFAM" id="SSF48179">
    <property type="entry name" value="6-phosphogluconate dehydrogenase C-terminal domain-like"/>
    <property type="match status" value="1"/>
</dbReference>
<dbReference type="PRINTS" id="PR00084">
    <property type="entry name" value="MTLDHDRGNASE"/>
</dbReference>
<proteinExistence type="inferred from homology"/>
<protein>
    <recommendedName>
        <fullName evidence="3">Mannitol-1-phosphate 5-dehydrogenase</fullName>
        <ecNumber evidence="2">1.1.1.17</ecNumber>
    </recommendedName>
</protein>
<dbReference type="InterPro" id="IPR013118">
    <property type="entry name" value="Mannitol_DH_C"/>
</dbReference>
<evidence type="ECO:0000256" key="2">
    <source>
        <dbReference type="ARBA" id="ARBA00012939"/>
    </source>
</evidence>
<evidence type="ECO:0000256" key="6">
    <source>
        <dbReference type="ARBA" id="ARBA00048615"/>
    </source>
</evidence>
<dbReference type="InterPro" id="IPR000669">
    <property type="entry name" value="Mannitol_DH"/>
</dbReference>
<dbReference type="Proteomes" id="UP000269438">
    <property type="component" value="Unassembled WGS sequence"/>
</dbReference>
<dbReference type="InterPro" id="IPR008927">
    <property type="entry name" value="6-PGluconate_DH-like_C_sf"/>
</dbReference>
<evidence type="ECO:0000313" key="10">
    <source>
        <dbReference type="Proteomes" id="UP000269438"/>
    </source>
</evidence>
<dbReference type="InterPro" id="IPR036291">
    <property type="entry name" value="NAD(P)-bd_dom_sf"/>
</dbReference>
<dbReference type="InterPro" id="IPR013328">
    <property type="entry name" value="6PGD_dom2"/>
</dbReference>
<dbReference type="Gene3D" id="3.40.50.720">
    <property type="entry name" value="NAD(P)-binding Rossmann-like Domain"/>
    <property type="match status" value="1"/>
</dbReference>
<dbReference type="GO" id="GO:0019594">
    <property type="term" value="P:mannitol metabolic process"/>
    <property type="evidence" value="ECO:0007669"/>
    <property type="project" value="InterPro"/>
</dbReference>
<dbReference type="SUPFAM" id="SSF51735">
    <property type="entry name" value="NAD(P)-binding Rossmann-fold domains"/>
    <property type="match status" value="1"/>
</dbReference>
<dbReference type="InterPro" id="IPR013131">
    <property type="entry name" value="Mannitol_DH_N"/>
</dbReference>
<feature type="domain" description="Mannitol dehydrogenase C-terminal" evidence="8">
    <location>
        <begin position="292"/>
        <end position="476"/>
    </location>
</feature>
<dbReference type="PANTHER" id="PTHR43362:SF1">
    <property type="entry name" value="MANNITOL DEHYDROGENASE 2-RELATED"/>
    <property type="match status" value="1"/>
</dbReference>
<organism evidence="9 10">
    <name type="scientific">Mycetocola lacteus</name>
    <dbReference type="NCBI Taxonomy" id="76637"/>
    <lineage>
        <taxon>Bacteria</taxon>
        <taxon>Bacillati</taxon>
        <taxon>Actinomycetota</taxon>
        <taxon>Actinomycetes</taxon>
        <taxon>Micrococcales</taxon>
        <taxon>Microbacteriaceae</taxon>
        <taxon>Mycetocola</taxon>
    </lineage>
</organism>
<reference evidence="9 10" key="1">
    <citation type="submission" date="2018-10" db="EMBL/GenBank/DDBJ databases">
        <authorList>
            <person name="Li J."/>
        </authorList>
    </citation>
    <scope>NUCLEOTIDE SEQUENCE [LARGE SCALE GENOMIC DNA]</scope>
    <source>
        <strain evidence="9 10">JCM 11654</strain>
    </source>
</reference>
<keyword evidence="10" id="KW-1185">Reference proteome</keyword>
<evidence type="ECO:0000313" key="9">
    <source>
        <dbReference type="EMBL" id="RLP79327.1"/>
    </source>
</evidence>
<gene>
    <name evidence="9" type="ORF">D9V34_16180</name>
</gene>